<reference evidence="2" key="1">
    <citation type="submission" date="2018-11" db="EMBL/GenBank/DDBJ databases">
        <authorList>
            <consortium name="Pathogen Informatics"/>
        </authorList>
    </citation>
    <scope>NUCLEOTIDE SEQUENCE</scope>
</reference>
<protein>
    <submittedName>
        <fullName evidence="2">Uncharacterized protein</fullName>
    </submittedName>
</protein>
<feature type="region of interest" description="Disordered" evidence="1">
    <location>
        <begin position="261"/>
        <end position="285"/>
    </location>
</feature>
<evidence type="ECO:0000256" key="1">
    <source>
        <dbReference type="SAM" id="MobiDB-lite"/>
    </source>
</evidence>
<keyword evidence="3" id="KW-1185">Reference proteome</keyword>
<feature type="region of interest" description="Disordered" evidence="1">
    <location>
        <begin position="106"/>
        <end position="166"/>
    </location>
</feature>
<feature type="compositionally biased region" description="Low complexity" evidence="1">
    <location>
        <begin position="266"/>
        <end position="275"/>
    </location>
</feature>
<evidence type="ECO:0000313" key="3">
    <source>
        <dbReference type="Proteomes" id="UP000784294"/>
    </source>
</evidence>
<feature type="compositionally biased region" description="Polar residues" evidence="1">
    <location>
        <begin position="131"/>
        <end position="140"/>
    </location>
</feature>
<dbReference type="AlphaFoldDB" id="A0A448XJG5"/>
<accession>A0A448XJG5</accession>
<sequence>MHANYSFEGCFHLFQPSLVNTYLSRPELCPTKENVTSLDNATLQFGPSTSGLVLPSSISVSCYQSCSSTVSYCITKPASDSNNNAAFSVAYTGACPRHLVDASLLDSGIDPSVPRSSDRKAPEKSKEQEDQISSPLSSWSRKQKQHNHDRGRHRLQHVSTTPEHPSIMARYHGTPLPPGMPSTVERFDEASGSTTTDFQPEVLTRQEILLSSRSQSGLVDFAGAYRQTDSSDLPIAHEAGFPPEASLQSRHPQLGVVSSLPTVVAQSKSTPRSPSQRPPPLPPRLRTARCLEAGYFVPYRLVDETMGRTEQATRIPDPLASWLANRDGLQSSRDSRATDSGLSAIVTRALVILLIGEELDFPLLHGLISIPNGNLTRAVQSIVSSSSPPGGADEAKAKSKPPFSSAWKRIHFEKSGYAKFN</sequence>
<evidence type="ECO:0000313" key="2">
    <source>
        <dbReference type="EMBL" id="VEL38140.1"/>
    </source>
</evidence>
<dbReference type="Proteomes" id="UP000784294">
    <property type="component" value="Unassembled WGS sequence"/>
</dbReference>
<feature type="region of interest" description="Disordered" evidence="1">
    <location>
        <begin position="382"/>
        <end position="403"/>
    </location>
</feature>
<dbReference type="EMBL" id="CAAALY010257007">
    <property type="protein sequence ID" value="VEL38140.1"/>
    <property type="molecule type" value="Genomic_DNA"/>
</dbReference>
<comment type="caution">
    <text evidence="2">The sequence shown here is derived from an EMBL/GenBank/DDBJ whole genome shotgun (WGS) entry which is preliminary data.</text>
</comment>
<organism evidence="2 3">
    <name type="scientific">Protopolystoma xenopodis</name>
    <dbReference type="NCBI Taxonomy" id="117903"/>
    <lineage>
        <taxon>Eukaryota</taxon>
        <taxon>Metazoa</taxon>
        <taxon>Spiralia</taxon>
        <taxon>Lophotrochozoa</taxon>
        <taxon>Platyhelminthes</taxon>
        <taxon>Monogenea</taxon>
        <taxon>Polyopisthocotylea</taxon>
        <taxon>Polystomatidea</taxon>
        <taxon>Polystomatidae</taxon>
        <taxon>Protopolystoma</taxon>
    </lineage>
</organism>
<feature type="compositionally biased region" description="Basic residues" evidence="1">
    <location>
        <begin position="141"/>
        <end position="156"/>
    </location>
</feature>
<feature type="compositionally biased region" description="Basic and acidic residues" evidence="1">
    <location>
        <begin position="116"/>
        <end position="129"/>
    </location>
</feature>
<gene>
    <name evidence="2" type="ORF">PXEA_LOCUS31580</name>
</gene>
<name>A0A448XJG5_9PLAT</name>
<proteinExistence type="predicted"/>